<keyword evidence="10" id="KW-0012">Acyltransferase</keyword>
<evidence type="ECO:0000256" key="2">
    <source>
        <dbReference type="ARBA" id="ARBA00005420"/>
    </source>
</evidence>
<dbReference type="InterPro" id="IPR007130">
    <property type="entry name" value="DAGAT"/>
</dbReference>
<sequence>MFIKPISNYGRRVMEKFLISGLTITLFYGIPFSIFLTAVLSFYTSFWPFVLIYVAWIFTFDRTTCEIGGRASFRLRGFHEHYFRMFPLTYETDEDVQLHPNKNYLFCCYPHGIVPYASIVLFISNVSSGFSKLFPHHSYRLVTLKQLFYIPFLREIMLESGVCSASRKSLSFLLGNNTGGNAVGLIVGGAEEALHARSGDYHIILNNRKGFIRIALENGSPIVPVFSFGANDIHKQLHNRYILAFQKVIKRLTGISPIILQGRGFFQDIFGIVPFKSPINTIVGKPIEVERLVNPTEQQVDELHQKFAEELTCLFNKYKMKYVSDPEQVNLIIH</sequence>
<evidence type="ECO:0000256" key="10">
    <source>
        <dbReference type="ARBA" id="ARBA00023315"/>
    </source>
</evidence>
<dbReference type="AlphaFoldDB" id="A0AAN7VWM1"/>
<evidence type="ECO:0000256" key="5">
    <source>
        <dbReference type="ARBA" id="ARBA00022692"/>
    </source>
</evidence>
<comment type="caution">
    <text evidence="12">The sequence shown here is derived from an EMBL/GenBank/DDBJ whole genome shotgun (WGS) entry which is preliminary data.</text>
</comment>
<keyword evidence="9 11" id="KW-0472">Membrane</keyword>
<dbReference type="PANTHER" id="PTHR12317:SF79">
    <property type="entry name" value="ACYLTRANSFERASE"/>
    <property type="match status" value="1"/>
</dbReference>
<accession>A0AAN7VWM1</accession>
<keyword evidence="7 11" id="KW-1133">Transmembrane helix</keyword>
<comment type="similarity">
    <text evidence="2 11">Belongs to the diacylglycerol acyltransferase family.</text>
</comment>
<evidence type="ECO:0000256" key="11">
    <source>
        <dbReference type="RuleBase" id="RU367023"/>
    </source>
</evidence>
<evidence type="ECO:0000256" key="1">
    <source>
        <dbReference type="ARBA" id="ARBA00004477"/>
    </source>
</evidence>
<dbReference type="GO" id="GO:0004144">
    <property type="term" value="F:diacylglycerol O-acyltransferase activity"/>
    <property type="evidence" value="ECO:0007669"/>
    <property type="project" value="TreeGrafter"/>
</dbReference>
<dbReference type="CDD" id="cd07987">
    <property type="entry name" value="LPLAT_MGAT-like"/>
    <property type="match status" value="1"/>
</dbReference>
<dbReference type="EMBL" id="JAVRBK010000001">
    <property type="protein sequence ID" value="KAK5650763.1"/>
    <property type="molecule type" value="Genomic_DNA"/>
</dbReference>
<dbReference type="EC" id="2.3.1.-" evidence="11"/>
<organism evidence="12 13">
    <name type="scientific">Pyrocoelia pectoralis</name>
    <dbReference type="NCBI Taxonomy" id="417401"/>
    <lineage>
        <taxon>Eukaryota</taxon>
        <taxon>Metazoa</taxon>
        <taxon>Ecdysozoa</taxon>
        <taxon>Arthropoda</taxon>
        <taxon>Hexapoda</taxon>
        <taxon>Insecta</taxon>
        <taxon>Pterygota</taxon>
        <taxon>Neoptera</taxon>
        <taxon>Endopterygota</taxon>
        <taxon>Coleoptera</taxon>
        <taxon>Polyphaga</taxon>
        <taxon>Elateriformia</taxon>
        <taxon>Elateroidea</taxon>
        <taxon>Lampyridae</taxon>
        <taxon>Lampyrinae</taxon>
        <taxon>Pyrocoelia</taxon>
    </lineage>
</organism>
<proteinExistence type="inferred from homology"/>
<evidence type="ECO:0000256" key="9">
    <source>
        <dbReference type="ARBA" id="ARBA00023136"/>
    </source>
</evidence>
<dbReference type="Pfam" id="PF03982">
    <property type="entry name" value="DAGAT"/>
    <property type="match status" value="1"/>
</dbReference>
<keyword evidence="4 11" id="KW-0808">Transferase</keyword>
<dbReference type="Proteomes" id="UP001329430">
    <property type="component" value="Chromosome 1"/>
</dbReference>
<name>A0AAN7VWM1_9COLE</name>
<comment type="subcellular location">
    <subcellularLocation>
        <location evidence="1 11">Endoplasmic reticulum membrane</location>
        <topology evidence="1 11">Multi-pass membrane protein</topology>
    </subcellularLocation>
</comment>
<keyword evidence="13" id="KW-1185">Reference proteome</keyword>
<evidence type="ECO:0000256" key="8">
    <source>
        <dbReference type="ARBA" id="ARBA00023098"/>
    </source>
</evidence>
<feature type="transmembrane region" description="Helical" evidence="11">
    <location>
        <begin position="42"/>
        <end position="60"/>
    </location>
</feature>
<keyword evidence="5 11" id="KW-0812">Transmembrane</keyword>
<gene>
    <name evidence="12" type="ORF">RI129_001792</name>
</gene>
<protein>
    <recommendedName>
        <fullName evidence="11">Acyltransferase</fullName>
        <ecNumber evidence="11">2.3.1.-</ecNumber>
    </recommendedName>
</protein>
<keyword evidence="8" id="KW-0443">Lipid metabolism</keyword>
<evidence type="ECO:0000313" key="13">
    <source>
        <dbReference type="Proteomes" id="UP001329430"/>
    </source>
</evidence>
<dbReference type="GO" id="GO:0005789">
    <property type="term" value="C:endoplasmic reticulum membrane"/>
    <property type="evidence" value="ECO:0007669"/>
    <property type="project" value="UniProtKB-SubCell"/>
</dbReference>
<evidence type="ECO:0000256" key="6">
    <source>
        <dbReference type="ARBA" id="ARBA00022824"/>
    </source>
</evidence>
<evidence type="ECO:0000256" key="7">
    <source>
        <dbReference type="ARBA" id="ARBA00022989"/>
    </source>
</evidence>
<evidence type="ECO:0000256" key="4">
    <source>
        <dbReference type="ARBA" id="ARBA00022679"/>
    </source>
</evidence>
<reference evidence="12 13" key="1">
    <citation type="journal article" date="2024" name="Insects">
        <title>An Improved Chromosome-Level Genome Assembly of the Firefly Pyrocoelia pectoralis.</title>
        <authorList>
            <person name="Fu X."/>
            <person name="Meyer-Rochow V.B."/>
            <person name="Ballantyne L."/>
            <person name="Zhu X."/>
        </authorList>
    </citation>
    <scope>NUCLEOTIDE SEQUENCE [LARGE SCALE GENOMIC DNA]</scope>
    <source>
        <strain evidence="12">XCY_ONT2</strain>
    </source>
</reference>
<dbReference type="GO" id="GO:0019432">
    <property type="term" value="P:triglyceride biosynthetic process"/>
    <property type="evidence" value="ECO:0007669"/>
    <property type="project" value="TreeGrafter"/>
</dbReference>
<keyword evidence="6 11" id="KW-0256">Endoplasmic reticulum</keyword>
<evidence type="ECO:0000313" key="12">
    <source>
        <dbReference type="EMBL" id="KAK5650763.1"/>
    </source>
</evidence>
<feature type="transmembrane region" description="Helical" evidence="11">
    <location>
        <begin position="17"/>
        <end position="36"/>
    </location>
</feature>
<keyword evidence="3" id="KW-0444">Lipid biosynthesis</keyword>
<evidence type="ECO:0000256" key="3">
    <source>
        <dbReference type="ARBA" id="ARBA00022516"/>
    </source>
</evidence>
<dbReference type="PANTHER" id="PTHR12317">
    <property type="entry name" value="DIACYLGLYCEROL O-ACYLTRANSFERASE"/>
    <property type="match status" value="1"/>
</dbReference>